<keyword evidence="1" id="KW-1133">Transmembrane helix</keyword>
<sequence length="116" mass="13260">MAALPSSWKGGLFVFFLRALFFCHRVFYCFDRVFYFVGRHPRRVAANLQTRKISSGSEVSRSGSPRSAWPRLATPPYAFPELNSRPPRAIFCRPPPTHAFKNTGSDNTLIDYLVVY</sequence>
<name>A0A5E4FXP3_PRUDU</name>
<dbReference type="AlphaFoldDB" id="A0A5E4FXP3"/>
<proteinExistence type="predicted"/>
<keyword evidence="1" id="KW-0812">Transmembrane</keyword>
<evidence type="ECO:0000313" key="3">
    <source>
        <dbReference type="Proteomes" id="UP000327085"/>
    </source>
</evidence>
<dbReference type="EMBL" id="CABIKO010000239">
    <property type="protein sequence ID" value="VVA32229.1"/>
    <property type="molecule type" value="Genomic_DNA"/>
</dbReference>
<dbReference type="Proteomes" id="UP000327085">
    <property type="component" value="Chromosome 3"/>
</dbReference>
<reference evidence="3" key="1">
    <citation type="journal article" date="2020" name="Plant J.">
        <title>Transposons played a major role in the diversification between the closely related almond and peach genomes: results from the almond genome sequence.</title>
        <authorList>
            <person name="Alioto T."/>
            <person name="Alexiou K.G."/>
            <person name="Bardil A."/>
            <person name="Barteri F."/>
            <person name="Castanera R."/>
            <person name="Cruz F."/>
            <person name="Dhingra A."/>
            <person name="Duval H."/>
            <person name="Fernandez I Marti A."/>
            <person name="Frias L."/>
            <person name="Galan B."/>
            <person name="Garcia J.L."/>
            <person name="Howad W."/>
            <person name="Gomez-Garrido J."/>
            <person name="Gut M."/>
            <person name="Julca I."/>
            <person name="Morata J."/>
            <person name="Puigdomenech P."/>
            <person name="Ribeca P."/>
            <person name="Rubio Cabetas M.J."/>
            <person name="Vlasova A."/>
            <person name="Wirthensohn M."/>
            <person name="Garcia-Mas J."/>
            <person name="Gabaldon T."/>
            <person name="Casacuberta J.M."/>
            <person name="Arus P."/>
        </authorList>
    </citation>
    <scope>NUCLEOTIDE SEQUENCE [LARGE SCALE GENOMIC DNA]</scope>
    <source>
        <strain evidence="3">cv. Texas</strain>
    </source>
</reference>
<feature type="transmembrane region" description="Helical" evidence="1">
    <location>
        <begin position="12"/>
        <end position="30"/>
    </location>
</feature>
<gene>
    <name evidence="2" type="ORF">ALMOND_2B001690</name>
</gene>
<dbReference type="InParanoid" id="A0A5E4FXP3"/>
<protein>
    <submittedName>
        <fullName evidence="2">PREDICTED: LOC18786984</fullName>
    </submittedName>
</protein>
<keyword evidence="1" id="KW-0472">Membrane</keyword>
<organism evidence="2 3">
    <name type="scientific">Prunus dulcis</name>
    <name type="common">Almond</name>
    <name type="synonym">Amygdalus dulcis</name>
    <dbReference type="NCBI Taxonomy" id="3755"/>
    <lineage>
        <taxon>Eukaryota</taxon>
        <taxon>Viridiplantae</taxon>
        <taxon>Streptophyta</taxon>
        <taxon>Embryophyta</taxon>
        <taxon>Tracheophyta</taxon>
        <taxon>Spermatophyta</taxon>
        <taxon>Magnoliopsida</taxon>
        <taxon>eudicotyledons</taxon>
        <taxon>Gunneridae</taxon>
        <taxon>Pentapetalae</taxon>
        <taxon>rosids</taxon>
        <taxon>fabids</taxon>
        <taxon>Rosales</taxon>
        <taxon>Rosaceae</taxon>
        <taxon>Amygdaloideae</taxon>
        <taxon>Amygdaleae</taxon>
        <taxon>Prunus</taxon>
    </lineage>
</organism>
<evidence type="ECO:0000313" key="2">
    <source>
        <dbReference type="EMBL" id="VVA32229.1"/>
    </source>
</evidence>
<evidence type="ECO:0000256" key="1">
    <source>
        <dbReference type="SAM" id="Phobius"/>
    </source>
</evidence>
<dbReference type="Gramene" id="VVA32229">
    <property type="protein sequence ID" value="VVA32229"/>
    <property type="gene ID" value="Prudul26B001690"/>
</dbReference>
<accession>A0A5E4FXP3</accession>